<comment type="caution">
    <text evidence="2">The sequence shown here is derived from an EMBL/GenBank/DDBJ whole genome shotgun (WGS) entry which is preliminary data.</text>
</comment>
<keyword evidence="3" id="KW-1185">Reference proteome</keyword>
<feature type="transmembrane region" description="Helical" evidence="1">
    <location>
        <begin position="28"/>
        <end position="44"/>
    </location>
</feature>
<evidence type="ECO:0000256" key="1">
    <source>
        <dbReference type="SAM" id="Phobius"/>
    </source>
</evidence>
<gene>
    <name evidence="2" type="ORF">BpHYR1_037178</name>
</gene>
<sequence>MKNLLKKLFSKYFEEILGLPFSHTISDQIWLTIIIIIIIILYLFEGNPQATQNGTKSFFLA</sequence>
<organism evidence="2 3">
    <name type="scientific">Brachionus plicatilis</name>
    <name type="common">Marine rotifer</name>
    <name type="synonym">Brachionus muelleri</name>
    <dbReference type="NCBI Taxonomy" id="10195"/>
    <lineage>
        <taxon>Eukaryota</taxon>
        <taxon>Metazoa</taxon>
        <taxon>Spiralia</taxon>
        <taxon>Gnathifera</taxon>
        <taxon>Rotifera</taxon>
        <taxon>Eurotatoria</taxon>
        <taxon>Monogononta</taxon>
        <taxon>Pseudotrocha</taxon>
        <taxon>Ploima</taxon>
        <taxon>Brachionidae</taxon>
        <taxon>Brachionus</taxon>
    </lineage>
</organism>
<reference evidence="2 3" key="1">
    <citation type="journal article" date="2018" name="Sci. Rep.">
        <title>Genomic signatures of local adaptation to the degree of environmental predictability in rotifers.</title>
        <authorList>
            <person name="Franch-Gras L."/>
            <person name="Hahn C."/>
            <person name="Garcia-Roger E.M."/>
            <person name="Carmona M.J."/>
            <person name="Serra M."/>
            <person name="Gomez A."/>
        </authorList>
    </citation>
    <scope>NUCLEOTIDE SEQUENCE [LARGE SCALE GENOMIC DNA]</scope>
    <source>
        <strain evidence="2">HYR1</strain>
    </source>
</reference>
<keyword evidence="1" id="KW-0812">Transmembrane</keyword>
<proteinExistence type="predicted"/>
<evidence type="ECO:0000313" key="2">
    <source>
        <dbReference type="EMBL" id="RMZ98335.1"/>
    </source>
</evidence>
<accession>A0A3M7PGT9</accession>
<name>A0A3M7PGT9_BRAPC</name>
<keyword evidence="1" id="KW-0472">Membrane</keyword>
<protein>
    <submittedName>
        <fullName evidence="2">Uncharacterized protein</fullName>
    </submittedName>
</protein>
<dbReference type="EMBL" id="REGN01010834">
    <property type="protein sequence ID" value="RMZ98335.1"/>
    <property type="molecule type" value="Genomic_DNA"/>
</dbReference>
<dbReference type="AlphaFoldDB" id="A0A3M7PGT9"/>
<evidence type="ECO:0000313" key="3">
    <source>
        <dbReference type="Proteomes" id="UP000276133"/>
    </source>
</evidence>
<dbReference type="Proteomes" id="UP000276133">
    <property type="component" value="Unassembled WGS sequence"/>
</dbReference>
<keyword evidence="1" id="KW-1133">Transmembrane helix</keyword>